<dbReference type="PROSITE" id="PS51363">
    <property type="entry name" value="W2"/>
    <property type="match status" value="1"/>
</dbReference>
<dbReference type="Proteomes" id="UP000027586">
    <property type="component" value="Unassembled WGS sequence"/>
</dbReference>
<evidence type="ECO:0000259" key="8">
    <source>
        <dbReference type="PROSITE" id="PS51363"/>
    </source>
</evidence>
<feature type="domain" description="C3H1-type" evidence="7">
    <location>
        <begin position="228"/>
        <end position="256"/>
    </location>
</feature>
<feature type="region of interest" description="Disordered" evidence="6">
    <location>
        <begin position="260"/>
        <end position="281"/>
    </location>
</feature>
<feature type="zinc finger region" description="C3H1-type" evidence="5">
    <location>
        <begin position="228"/>
        <end position="256"/>
    </location>
</feature>
<evidence type="ECO:0000313" key="10">
    <source>
        <dbReference type="Proteomes" id="UP000027586"/>
    </source>
</evidence>
<feature type="compositionally biased region" description="Polar residues" evidence="6">
    <location>
        <begin position="167"/>
        <end position="182"/>
    </location>
</feature>
<reference evidence="9" key="1">
    <citation type="submission" date="2013-08" db="EMBL/GenBank/DDBJ databases">
        <title>Gene expansion shapes genome architecture in the human pathogen Lichtheimia corymbifera: an evolutionary genomics analysis in the ancient terrestrial Mucorales (Mucoromycotina).</title>
        <authorList>
            <person name="Schwartze V.U."/>
            <person name="Winter S."/>
            <person name="Shelest E."/>
            <person name="Marcet-Houben M."/>
            <person name="Horn F."/>
            <person name="Wehner S."/>
            <person name="Hoffmann K."/>
            <person name="Riege K."/>
            <person name="Sammeth M."/>
            <person name="Nowrousian M."/>
            <person name="Valiante V."/>
            <person name="Linde J."/>
            <person name="Jacobsen I.D."/>
            <person name="Marz M."/>
            <person name="Brakhage A.A."/>
            <person name="Gabaldon T."/>
            <person name="Bocker S."/>
            <person name="Voigt K."/>
        </authorList>
    </citation>
    <scope>NUCLEOTIDE SEQUENCE [LARGE SCALE GENOMIC DNA]</scope>
    <source>
        <strain evidence="9">FSU 9682</strain>
    </source>
</reference>
<dbReference type="EMBL" id="CBTN010000055">
    <property type="protein sequence ID" value="CDH58350.1"/>
    <property type="molecule type" value="Genomic_DNA"/>
</dbReference>
<dbReference type="SUPFAM" id="SSF90229">
    <property type="entry name" value="CCCH zinc finger"/>
    <property type="match status" value="2"/>
</dbReference>
<dbReference type="GO" id="GO:0003729">
    <property type="term" value="F:mRNA binding"/>
    <property type="evidence" value="ECO:0007669"/>
    <property type="project" value="InterPro"/>
</dbReference>
<feature type="domain" description="W2" evidence="8">
    <location>
        <begin position="462"/>
        <end position="621"/>
    </location>
</feature>
<dbReference type="GO" id="GO:0010468">
    <property type="term" value="P:regulation of gene expression"/>
    <property type="evidence" value="ECO:0007669"/>
    <property type="project" value="UniProtKB-ARBA"/>
</dbReference>
<dbReference type="Gene3D" id="3.90.79.10">
    <property type="entry name" value="Nucleoside Triphosphate Pyrophosphohydrolase"/>
    <property type="match status" value="1"/>
</dbReference>
<dbReference type="AlphaFoldDB" id="A0A068S8M3"/>
<dbReference type="SUPFAM" id="SSF55811">
    <property type="entry name" value="Nudix"/>
    <property type="match status" value="1"/>
</dbReference>
<dbReference type="PROSITE" id="PS50103">
    <property type="entry name" value="ZF_C3H1"/>
    <property type="match status" value="2"/>
</dbReference>
<feature type="region of interest" description="Disordered" evidence="6">
    <location>
        <begin position="445"/>
        <end position="468"/>
    </location>
</feature>
<dbReference type="Pfam" id="PF02020">
    <property type="entry name" value="W2"/>
    <property type="match status" value="1"/>
</dbReference>
<feature type="compositionally biased region" description="Low complexity" evidence="6">
    <location>
        <begin position="197"/>
        <end position="216"/>
    </location>
</feature>
<dbReference type="InterPro" id="IPR045877">
    <property type="entry name" value="ZFP36-like"/>
</dbReference>
<dbReference type="OrthoDB" id="410307at2759"/>
<keyword evidence="1 5" id="KW-0479">Metal-binding</keyword>
<dbReference type="Gene3D" id="4.10.1000.10">
    <property type="entry name" value="Zinc finger, CCCH-type"/>
    <property type="match status" value="2"/>
</dbReference>
<evidence type="ECO:0000259" key="7">
    <source>
        <dbReference type="PROSITE" id="PS50103"/>
    </source>
</evidence>
<dbReference type="Pfam" id="PF00293">
    <property type="entry name" value="NUDIX"/>
    <property type="match status" value="1"/>
</dbReference>
<protein>
    <recommendedName>
        <fullName evidence="11">Nudix hydrolase domain-containing protein</fullName>
    </recommendedName>
</protein>
<dbReference type="SMART" id="SM00356">
    <property type="entry name" value="ZnF_C3H1"/>
    <property type="match status" value="2"/>
</dbReference>
<dbReference type="GO" id="GO:0008270">
    <property type="term" value="F:zinc ion binding"/>
    <property type="evidence" value="ECO:0007669"/>
    <property type="project" value="UniProtKB-KW"/>
</dbReference>
<gene>
    <name evidence="9" type="ORF">LCOR_09213.1</name>
</gene>
<sequence>MDRSPQNNLYAGLLIYRLQRNVEYLLLNDSFTNKKHWFCPKGQVIGQEDEVKCALREAFETTGLSPKDLRIEEGFTIGLTYLSGTRPKKVVYRLAQILDNHARVLPNADGVHIQWCNLATASEKVIFKSMQEVFKHAQHFIESKKQRYQSRRHDHDHHHHQRVDGRLNNNAGSQRNILQSRGSLAPQRRSLQQQHQTSTTTTTTSSSTAESTTTPSNHQATHATDNPWYKTRLCERFETEGSCSYGSKCTFAHGVAELRERTGTEEDPVAKPGATTNDKNPLYKTKLCERFMKDNFCQYGPKCHFAHGHSELKERPTSNNNNGSRRTEDSIARPTPTPPQQQQQKHHYQQQQQQQQLGPMETSAAGGIRRARHSSPAGAASFSLEELKPVVSHKEEKHHHHHHHHQRPRTLSVEQKLATPLQDLMNGRISQTNKSWMKIVHLSKEEQARITPPSSNSPPSSSPVKSAQEEALIEDLKKLFIQEEGRQDKLSSDVKEVTKLEMRNDLSKRQLLYILLASLLQDNPSGVGHTLKSRISLFKTFVKTTTDQRTLLKAWEKFVTHRAPEMISKTAIALSTWYDCDLVDEEVYLGWYEILPEGSDLKKKSAKFIEWLSTADEEENS</sequence>
<dbReference type="SUPFAM" id="SSF48371">
    <property type="entry name" value="ARM repeat"/>
    <property type="match status" value="1"/>
</dbReference>
<feature type="compositionally biased region" description="Basic residues" evidence="6">
    <location>
        <begin position="396"/>
        <end position="408"/>
    </location>
</feature>
<keyword evidence="4 5" id="KW-0862">Zinc</keyword>
<dbReference type="PANTHER" id="PTHR12547">
    <property type="entry name" value="CCCH ZINC FINGER/TIS11-RELATED"/>
    <property type="match status" value="1"/>
</dbReference>
<evidence type="ECO:0000256" key="4">
    <source>
        <dbReference type="ARBA" id="ARBA00022833"/>
    </source>
</evidence>
<keyword evidence="3 5" id="KW-0863">Zinc-finger</keyword>
<dbReference type="InterPro" id="IPR000571">
    <property type="entry name" value="Znf_CCCH"/>
</dbReference>
<comment type="caution">
    <text evidence="9">The sequence shown here is derived from an EMBL/GenBank/DDBJ whole genome shotgun (WGS) entry which is preliminary data.</text>
</comment>
<accession>A0A068S8M3</accession>
<dbReference type="Pfam" id="PF00642">
    <property type="entry name" value="zf-CCCH"/>
    <property type="match status" value="2"/>
</dbReference>
<keyword evidence="2" id="KW-0677">Repeat</keyword>
<feature type="domain" description="C3H1-type" evidence="7">
    <location>
        <begin position="282"/>
        <end position="310"/>
    </location>
</feature>
<evidence type="ECO:0000256" key="6">
    <source>
        <dbReference type="SAM" id="MobiDB-lite"/>
    </source>
</evidence>
<feature type="compositionally biased region" description="Basic and acidic residues" evidence="6">
    <location>
        <begin position="385"/>
        <end position="395"/>
    </location>
</feature>
<evidence type="ECO:0008006" key="11">
    <source>
        <dbReference type="Google" id="ProtNLM"/>
    </source>
</evidence>
<evidence type="ECO:0000256" key="5">
    <source>
        <dbReference type="PROSITE-ProRule" id="PRU00723"/>
    </source>
</evidence>
<dbReference type="InterPro" id="IPR015797">
    <property type="entry name" value="NUDIX_hydrolase-like_dom_sf"/>
</dbReference>
<evidence type="ECO:0000256" key="1">
    <source>
        <dbReference type="ARBA" id="ARBA00022723"/>
    </source>
</evidence>
<dbReference type="InterPro" id="IPR036855">
    <property type="entry name" value="Znf_CCCH_sf"/>
</dbReference>
<evidence type="ECO:0000256" key="2">
    <source>
        <dbReference type="ARBA" id="ARBA00022737"/>
    </source>
</evidence>
<dbReference type="FunFam" id="4.10.1000.10:FF:000003">
    <property type="entry name" value="Zinc finger CCCH domain-containing protein"/>
    <property type="match status" value="1"/>
</dbReference>
<name>A0A068S8M3_9FUNG</name>
<dbReference type="InterPro" id="IPR000086">
    <property type="entry name" value="NUDIX_hydrolase_dom"/>
</dbReference>
<organism evidence="9 10">
    <name type="scientific">Lichtheimia corymbifera JMRC:FSU:9682</name>
    <dbReference type="NCBI Taxonomy" id="1263082"/>
    <lineage>
        <taxon>Eukaryota</taxon>
        <taxon>Fungi</taxon>
        <taxon>Fungi incertae sedis</taxon>
        <taxon>Mucoromycota</taxon>
        <taxon>Mucoromycotina</taxon>
        <taxon>Mucoromycetes</taxon>
        <taxon>Mucorales</taxon>
        <taxon>Lichtheimiaceae</taxon>
        <taxon>Lichtheimia</taxon>
    </lineage>
</organism>
<dbReference type="InterPro" id="IPR016024">
    <property type="entry name" value="ARM-type_fold"/>
</dbReference>
<dbReference type="InterPro" id="IPR003307">
    <property type="entry name" value="W2_domain"/>
</dbReference>
<evidence type="ECO:0000313" key="9">
    <source>
        <dbReference type="EMBL" id="CDH58350.1"/>
    </source>
</evidence>
<keyword evidence="10" id="KW-1185">Reference proteome</keyword>
<feature type="region of interest" description="Disordered" evidence="6">
    <location>
        <begin position="310"/>
        <end position="412"/>
    </location>
</feature>
<evidence type="ECO:0000256" key="3">
    <source>
        <dbReference type="ARBA" id="ARBA00022771"/>
    </source>
</evidence>
<proteinExistence type="predicted"/>
<feature type="compositionally biased region" description="Low complexity" evidence="6">
    <location>
        <begin position="452"/>
        <end position="463"/>
    </location>
</feature>
<dbReference type="GO" id="GO:0051252">
    <property type="term" value="P:regulation of RNA metabolic process"/>
    <property type="evidence" value="ECO:0007669"/>
    <property type="project" value="UniProtKB-ARBA"/>
</dbReference>
<feature type="zinc finger region" description="C3H1-type" evidence="5">
    <location>
        <begin position="282"/>
        <end position="310"/>
    </location>
</feature>
<feature type="region of interest" description="Disordered" evidence="6">
    <location>
        <begin position="144"/>
        <end position="224"/>
    </location>
</feature>
<dbReference type="VEuPathDB" id="FungiDB:LCOR_09213.1"/>
<dbReference type="Gene3D" id="1.25.40.180">
    <property type="match status" value="1"/>
</dbReference>
<dbReference type="STRING" id="1263082.A0A068S8M3"/>
<dbReference type="SMART" id="SM00515">
    <property type="entry name" value="eIF5C"/>
    <property type="match status" value="1"/>
</dbReference>
<feature type="compositionally biased region" description="Basic residues" evidence="6">
    <location>
        <begin position="146"/>
        <end position="161"/>
    </location>
</feature>